<keyword evidence="2 7" id="KW-0819">tRNA processing</keyword>
<evidence type="ECO:0000256" key="7">
    <source>
        <dbReference type="HAMAP-Rule" id="MF_00227"/>
    </source>
</evidence>
<dbReference type="PANTHER" id="PTHR33992:SF1">
    <property type="entry name" value="RIBONUCLEASE P PROTEIN COMPONENT"/>
    <property type="match status" value="1"/>
</dbReference>
<reference evidence="9 10" key="1">
    <citation type="submission" date="2017-02" db="EMBL/GenBank/DDBJ databases">
        <title>The new phylogeny of genus Mycobacterium.</title>
        <authorList>
            <person name="Tortoli E."/>
            <person name="Trovato A."/>
            <person name="Cirillo D.M."/>
        </authorList>
    </citation>
    <scope>NUCLEOTIDE SEQUENCE [LARGE SCALE GENOMIC DNA]</scope>
    <source>
        <strain evidence="9 10">DSM 45145</strain>
    </source>
</reference>
<dbReference type="NCBIfam" id="TIGR00188">
    <property type="entry name" value="rnpA"/>
    <property type="match status" value="1"/>
</dbReference>
<evidence type="ECO:0000256" key="6">
    <source>
        <dbReference type="ARBA" id="ARBA00022884"/>
    </source>
</evidence>
<evidence type="ECO:0000313" key="9">
    <source>
        <dbReference type="EMBL" id="ORB13976.1"/>
    </source>
</evidence>
<comment type="similarity">
    <text evidence="7">Belongs to the RnpA family.</text>
</comment>
<dbReference type="Gene3D" id="3.30.230.10">
    <property type="match status" value="1"/>
</dbReference>
<dbReference type="EC" id="3.1.26.5" evidence="7 8"/>
<evidence type="ECO:0000256" key="8">
    <source>
        <dbReference type="NCBIfam" id="TIGR00188"/>
    </source>
</evidence>
<comment type="subunit">
    <text evidence="7">Consists of a catalytic RNA component (M1 or rnpB) and a protein subunit.</text>
</comment>
<gene>
    <name evidence="7" type="primary">rnpA</name>
    <name evidence="9" type="ORF">BST37_12255</name>
</gene>
<evidence type="ECO:0000256" key="5">
    <source>
        <dbReference type="ARBA" id="ARBA00022801"/>
    </source>
</evidence>
<dbReference type="EMBL" id="MVIC01000020">
    <property type="protein sequence ID" value="ORB13976.1"/>
    <property type="molecule type" value="Genomic_DNA"/>
</dbReference>
<dbReference type="SUPFAM" id="SSF54211">
    <property type="entry name" value="Ribosomal protein S5 domain 2-like"/>
    <property type="match status" value="1"/>
</dbReference>
<dbReference type="InterPro" id="IPR000100">
    <property type="entry name" value="RNase_P"/>
</dbReference>
<dbReference type="InterPro" id="IPR014721">
    <property type="entry name" value="Ribsml_uS5_D2-typ_fold_subgr"/>
</dbReference>
<comment type="caution">
    <text evidence="9">The sequence shown here is derived from an EMBL/GenBank/DDBJ whole genome shotgun (WGS) entry which is preliminary data.</text>
</comment>
<comment type="function">
    <text evidence="1 7">RNaseP catalyzes the removal of the 5'-leader sequence from pre-tRNA to produce the mature 5'-terminus. It can also cleave other RNA substrates such as 4.5S RNA. The protein component plays an auxiliary but essential role in vivo by binding to the 5'-leader sequence and broadening the substrate specificity of the ribozyme.</text>
</comment>
<dbReference type="HAMAP" id="MF_00227">
    <property type="entry name" value="RNase_P"/>
    <property type="match status" value="1"/>
</dbReference>
<dbReference type="Pfam" id="PF00825">
    <property type="entry name" value="Ribonuclease_P"/>
    <property type="match status" value="1"/>
</dbReference>
<comment type="catalytic activity">
    <reaction evidence="7">
        <text>Endonucleolytic cleavage of RNA, removing 5'-extranucleotides from tRNA precursor.</text>
        <dbReference type="EC" id="3.1.26.5"/>
    </reaction>
</comment>
<dbReference type="PROSITE" id="PS00648">
    <property type="entry name" value="RIBONUCLEASE_P"/>
    <property type="match status" value="1"/>
</dbReference>
<keyword evidence="3 7" id="KW-0540">Nuclease</keyword>
<organism evidence="9 10">
    <name type="scientific">Mycobacterium noviomagense</name>
    <dbReference type="NCBI Taxonomy" id="459858"/>
    <lineage>
        <taxon>Bacteria</taxon>
        <taxon>Bacillati</taxon>
        <taxon>Actinomycetota</taxon>
        <taxon>Actinomycetes</taxon>
        <taxon>Mycobacteriales</taxon>
        <taxon>Mycobacteriaceae</taxon>
        <taxon>Mycobacterium</taxon>
    </lineage>
</organism>
<dbReference type="PANTHER" id="PTHR33992">
    <property type="entry name" value="RIBONUCLEASE P PROTEIN COMPONENT"/>
    <property type="match status" value="1"/>
</dbReference>
<keyword evidence="6 7" id="KW-0694">RNA-binding</keyword>
<dbReference type="Proteomes" id="UP000192374">
    <property type="component" value="Unassembled WGS sequence"/>
</dbReference>
<keyword evidence="4 7" id="KW-0255">Endonuclease</keyword>
<keyword evidence="10" id="KW-1185">Reference proteome</keyword>
<dbReference type="InterPro" id="IPR020568">
    <property type="entry name" value="Ribosomal_Su5_D2-typ_SF"/>
</dbReference>
<name>A0ABX3T3Z2_9MYCO</name>
<evidence type="ECO:0000256" key="4">
    <source>
        <dbReference type="ARBA" id="ARBA00022759"/>
    </source>
</evidence>
<accession>A0ABX3T3Z2</accession>
<keyword evidence="5 7" id="KW-0378">Hydrolase</keyword>
<evidence type="ECO:0000256" key="2">
    <source>
        <dbReference type="ARBA" id="ARBA00022694"/>
    </source>
</evidence>
<proteinExistence type="inferred from homology"/>
<evidence type="ECO:0000256" key="3">
    <source>
        <dbReference type="ARBA" id="ARBA00022722"/>
    </source>
</evidence>
<evidence type="ECO:0000256" key="1">
    <source>
        <dbReference type="ARBA" id="ARBA00002663"/>
    </source>
</evidence>
<dbReference type="RefSeq" id="WP_083088043.1">
    <property type="nucleotide sequence ID" value="NZ_AP022583.1"/>
</dbReference>
<protein>
    <recommendedName>
        <fullName evidence="7 8">Ribonuclease P protein component</fullName>
        <shortName evidence="7">RNase P protein</shortName>
        <shortName evidence="7">RNaseP protein</shortName>
        <ecNumber evidence="7 8">3.1.26.5</ecNumber>
    </recommendedName>
    <alternativeName>
        <fullName evidence="7">Protein C5</fullName>
    </alternativeName>
</protein>
<evidence type="ECO:0000313" key="10">
    <source>
        <dbReference type="Proteomes" id="UP000192374"/>
    </source>
</evidence>
<dbReference type="InterPro" id="IPR020539">
    <property type="entry name" value="RNase_P_CS"/>
</dbReference>
<sequence length="121" mass="13549">MLPARNRMKRSMEFDATVKHGVRAVQPDIVIHARRDSNASDDASGPRVGLIVAKSVGSAVERHRVARRLRHVARGMLAELDPRDRVVIRALPGSRELPSARLENELRTGLCRVRELMGRAR</sequence>